<name>A0ABQ6P920_9SPHN</name>
<dbReference type="SUPFAM" id="SSF46689">
    <property type="entry name" value="Homeodomain-like"/>
    <property type="match status" value="1"/>
</dbReference>
<dbReference type="InterPro" id="IPR001647">
    <property type="entry name" value="HTH_TetR"/>
</dbReference>
<dbReference type="Gene3D" id="1.10.10.60">
    <property type="entry name" value="Homeodomain-like"/>
    <property type="match status" value="1"/>
</dbReference>
<sequence>MAIARAAFLERGYSATSMAAIAALVGGSKGTLYGYFANKEALFGAVVQDLLDEHFLPVLEVLESQPNQSLEDVLGALALALGRFVVLPDAIASYRLAVAEAARFPAMGRTFFLSGPQRSYDFLAEWMARRIERGELRPQDPQLLARQFIALCKIGPNEEILLGSPIQPDDEQTRIIAQMAVSTFLAAHAVRPAG</sequence>
<proteinExistence type="predicted"/>
<protein>
    <submittedName>
        <fullName evidence="4">TetR/AcrR family transcriptional regulator</fullName>
    </submittedName>
</protein>
<evidence type="ECO:0000313" key="4">
    <source>
        <dbReference type="EMBL" id="GMM61719.1"/>
    </source>
</evidence>
<organism evidence="4 5">
    <name type="scientific">Novosphingobium pituita</name>
    <dbReference type="NCBI Taxonomy" id="3056842"/>
    <lineage>
        <taxon>Bacteria</taxon>
        <taxon>Pseudomonadati</taxon>
        <taxon>Pseudomonadota</taxon>
        <taxon>Alphaproteobacteria</taxon>
        <taxon>Sphingomonadales</taxon>
        <taxon>Sphingomonadaceae</taxon>
        <taxon>Novosphingobium</taxon>
    </lineage>
</organism>
<dbReference type="PROSITE" id="PS50977">
    <property type="entry name" value="HTH_TETR_2"/>
    <property type="match status" value="1"/>
</dbReference>
<dbReference type="InterPro" id="IPR050109">
    <property type="entry name" value="HTH-type_TetR-like_transc_reg"/>
</dbReference>
<feature type="domain" description="HTH tetR-type" evidence="3">
    <location>
        <begin position="1"/>
        <end position="54"/>
    </location>
</feature>
<gene>
    <name evidence="4" type="ORF">NUTIK01_24960</name>
</gene>
<dbReference type="Pfam" id="PF00440">
    <property type="entry name" value="TetR_N"/>
    <property type="match status" value="1"/>
</dbReference>
<evidence type="ECO:0000256" key="2">
    <source>
        <dbReference type="PROSITE-ProRule" id="PRU00335"/>
    </source>
</evidence>
<dbReference type="PANTHER" id="PTHR30055:SF119">
    <property type="entry name" value="NALC"/>
    <property type="match status" value="1"/>
</dbReference>
<evidence type="ECO:0000256" key="1">
    <source>
        <dbReference type="ARBA" id="ARBA00023125"/>
    </source>
</evidence>
<dbReference type="Proteomes" id="UP001187221">
    <property type="component" value="Unassembled WGS sequence"/>
</dbReference>
<dbReference type="Pfam" id="PF14246">
    <property type="entry name" value="TetR_C_7"/>
    <property type="match status" value="1"/>
</dbReference>
<dbReference type="InterPro" id="IPR009057">
    <property type="entry name" value="Homeodomain-like_sf"/>
</dbReference>
<keyword evidence="5" id="KW-1185">Reference proteome</keyword>
<evidence type="ECO:0000259" key="3">
    <source>
        <dbReference type="PROSITE" id="PS50977"/>
    </source>
</evidence>
<comment type="caution">
    <text evidence="4">The sequence shown here is derived from an EMBL/GenBank/DDBJ whole genome shotgun (WGS) entry which is preliminary data.</text>
</comment>
<dbReference type="Gene3D" id="1.10.357.10">
    <property type="entry name" value="Tetracycline Repressor, domain 2"/>
    <property type="match status" value="1"/>
</dbReference>
<dbReference type="PANTHER" id="PTHR30055">
    <property type="entry name" value="HTH-TYPE TRANSCRIPTIONAL REGULATOR RUTR"/>
    <property type="match status" value="1"/>
</dbReference>
<accession>A0ABQ6P920</accession>
<dbReference type="InterPro" id="IPR039536">
    <property type="entry name" value="TetR_C_Proteobacteria"/>
</dbReference>
<keyword evidence="1 2" id="KW-0238">DNA-binding</keyword>
<reference evidence="4 5" key="1">
    <citation type="submission" date="2023-06" db="EMBL/GenBank/DDBJ databases">
        <title>Draft genome sequence of Novosphingobium sp. strain IK01.</title>
        <authorList>
            <person name="Hatamoto M."/>
            <person name="Ikarashi T."/>
            <person name="Yamaguchi T."/>
        </authorList>
    </citation>
    <scope>NUCLEOTIDE SEQUENCE [LARGE SCALE GENOMIC DNA]</scope>
    <source>
        <strain evidence="4 5">IK01</strain>
    </source>
</reference>
<evidence type="ECO:0000313" key="5">
    <source>
        <dbReference type="Proteomes" id="UP001187221"/>
    </source>
</evidence>
<dbReference type="SUPFAM" id="SSF48498">
    <property type="entry name" value="Tetracyclin repressor-like, C-terminal domain"/>
    <property type="match status" value="1"/>
</dbReference>
<dbReference type="EMBL" id="BTFW01000001">
    <property type="protein sequence ID" value="GMM61719.1"/>
    <property type="molecule type" value="Genomic_DNA"/>
</dbReference>
<dbReference type="InterPro" id="IPR036271">
    <property type="entry name" value="Tet_transcr_reg_TetR-rel_C_sf"/>
</dbReference>
<feature type="DNA-binding region" description="H-T-H motif" evidence="2">
    <location>
        <begin position="17"/>
        <end position="36"/>
    </location>
</feature>